<dbReference type="InterPro" id="IPR022677">
    <property type="entry name" value="NMT_C"/>
</dbReference>
<evidence type="ECO:0000256" key="4">
    <source>
        <dbReference type="ARBA" id="ARBA00011245"/>
    </source>
</evidence>
<dbReference type="AlphaFoldDB" id="A0AA39TNS3"/>
<proteinExistence type="inferred from homology"/>
<evidence type="ECO:0000256" key="8">
    <source>
        <dbReference type="ARBA" id="ARBA00022679"/>
    </source>
</evidence>
<evidence type="ECO:0000256" key="11">
    <source>
        <dbReference type="RuleBase" id="RU000586"/>
    </source>
</evidence>
<evidence type="ECO:0000259" key="15">
    <source>
        <dbReference type="Pfam" id="PF02799"/>
    </source>
</evidence>
<dbReference type="FunFam" id="3.40.630.30:FF:000042">
    <property type="entry name" value="Glycylpeptide N-tetradecanoyltransferase"/>
    <property type="match status" value="1"/>
</dbReference>
<gene>
    <name evidence="16" type="ORF">B0T14DRAFT_465225</name>
</gene>
<evidence type="ECO:0000256" key="6">
    <source>
        <dbReference type="ARBA" id="ARBA00022240"/>
    </source>
</evidence>
<evidence type="ECO:0000256" key="10">
    <source>
        <dbReference type="ARBA" id="ARBA00048276"/>
    </source>
</evidence>
<dbReference type="InterPro" id="IPR016181">
    <property type="entry name" value="Acyl_CoA_acyltransferase"/>
</dbReference>
<accession>A0AA39TNS3</accession>
<keyword evidence="17" id="KW-1185">Reference proteome</keyword>
<dbReference type="InterPro" id="IPR022678">
    <property type="entry name" value="NMT_CS"/>
</dbReference>
<reference evidence="16" key="1">
    <citation type="submission" date="2023-06" db="EMBL/GenBank/DDBJ databases">
        <title>Genome-scale phylogeny and comparative genomics of the fungal order Sordariales.</title>
        <authorList>
            <consortium name="Lawrence Berkeley National Laboratory"/>
            <person name="Hensen N."/>
            <person name="Bonometti L."/>
            <person name="Westerberg I."/>
            <person name="Brannstrom I.O."/>
            <person name="Guillou S."/>
            <person name="Cros-Aarteil S."/>
            <person name="Calhoun S."/>
            <person name="Haridas S."/>
            <person name="Kuo A."/>
            <person name="Mondo S."/>
            <person name="Pangilinan J."/>
            <person name="Riley R."/>
            <person name="Labutti K."/>
            <person name="Andreopoulos B."/>
            <person name="Lipzen A."/>
            <person name="Chen C."/>
            <person name="Yanf M."/>
            <person name="Daum C."/>
            <person name="Ng V."/>
            <person name="Clum A."/>
            <person name="Steindorff A."/>
            <person name="Ohm R."/>
            <person name="Martin F."/>
            <person name="Silar P."/>
            <person name="Natvig D."/>
            <person name="Lalanne C."/>
            <person name="Gautier V."/>
            <person name="Ament-Velasquez S.L."/>
            <person name="Kruys A."/>
            <person name="Hutchinson M.I."/>
            <person name="Powell A.J."/>
            <person name="Barry K."/>
            <person name="Miller A.N."/>
            <person name="Grigoriev I.V."/>
            <person name="Debuchy R."/>
            <person name="Gladieux P."/>
            <person name="Thoren M.H."/>
            <person name="Johannesson H."/>
        </authorList>
    </citation>
    <scope>NUCLEOTIDE SEQUENCE</scope>
    <source>
        <strain evidence="16">CBS 606.72</strain>
    </source>
</reference>
<evidence type="ECO:0000256" key="13">
    <source>
        <dbReference type="SAM" id="MobiDB-lite"/>
    </source>
</evidence>
<dbReference type="PANTHER" id="PTHR11377:SF5">
    <property type="entry name" value="GLYCYLPEPTIDE N-TETRADECANOYLTRANSFERASE"/>
    <property type="match status" value="1"/>
</dbReference>
<evidence type="ECO:0000256" key="7">
    <source>
        <dbReference type="ARBA" id="ARBA00022490"/>
    </source>
</evidence>
<comment type="subcellular location">
    <subcellularLocation>
        <location evidence="2">Cytoplasm</location>
    </subcellularLocation>
</comment>
<organism evidence="16 17">
    <name type="scientific">Immersiella caudata</name>
    <dbReference type="NCBI Taxonomy" id="314043"/>
    <lineage>
        <taxon>Eukaryota</taxon>
        <taxon>Fungi</taxon>
        <taxon>Dikarya</taxon>
        <taxon>Ascomycota</taxon>
        <taxon>Pezizomycotina</taxon>
        <taxon>Sordariomycetes</taxon>
        <taxon>Sordariomycetidae</taxon>
        <taxon>Sordariales</taxon>
        <taxon>Lasiosphaeriaceae</taxon>
        <taxon>Immersiella</taxon>
    </lineage>
</organism>
<dbReference type="InterPro" id="IPR022676">
    <property type="entry name" value="NMT_N"/>
</dbReference>
<evidence type="ECO:0000256" key="3">
    <source>
        <dbReference type="ARBA" id="ARBA00009469"/>
    </source>
</evidence>
<dbReference type="FunFam" id="3.40.630.30:FF:000056">
    <property type="entry name" value="Glycylpeptide N-tetradecanoyltransferase"/>
    <property type="match status" value="1"/>
</dbReference>
<keyword evidence="8 11" id="KW-0808">Transferase</keyword>
<dbReference type="PANTHER" id="PTHR11377">
    <property type="entry name" value="N-MYRISTOYL TRANSFERASE"/>
    <property type="match status" value="1"/>
</dbReference>
<feature type="compositionally biased region" description="Basic residues" evidence="13">
    <location>
        <begin position="55"/>
        <end position="65"/>
    </location>
</feature>
<evidence type="ECO:0000313" key="16">
    <source>
        <dbReference type="EMBL" id="KAK0611796.1"/>
    </source>
</evidence>
<feature type="domain" description="Glycylpeptide N-tetradecanoyltransferase N-terminal" evidence="14">
    <location>
        <begin position="172"/>
        <end position="325"/>
    </location>
</feature>
<dbReference type="Gene3D" id="3.40.630.30">
    <property type="match status" value="2"/>
</dbReference>
<evidence type="ECO:0000256" key="12">
    <source>
        <dbReference type="RuleBase" id="RU004178"/>
    </source>
</evidence>
<evidence type="ECO:0000256" key="5">
    <source>
        <dbReference type="ARBA" id="ARBA00012923"/>
    </source>
</evidence>
<evidence type="ECO:0000256" key="9">
    <source>
        <dbReference type="ARBA" id="ARBA00023315"/>
    </source>
</evidence>
<evidence type="ECO:0000256" key="1">
    <source>
        <dbReference type="ARBA" id="ARBA00003900"/>
    </source>
</evidence>
<comment type="caution">
    <text evidence="16">The sequence shown here is derived from an EMBL/GenBank/DDBJ whole genome shotgun (WGS) entry which is preliminary data.</text>
</comment>
<sequence length="557" mass="62397">MAQESKQVDPTKDLDGAGDAPSSIDKTAAEAAYDSGSEDETTAPGAPGSAEGGAKKKKKKNKGKGKAKDGAADEVSKATDKTADALSKLSPKQIQEFLALNPALLNHLQQSDSVGDAADAFKKLNIQEIMTGLATSGKNVKDMGAYKFWATQPVPQFDEKPEEFKEGPLRLQKVEDISTEPVPLNLEPFRWVVLDLTNEEEMAEVEKILNGHYVEDDEAMFRLKYSRSILKWSLMSPGWKKQWHIGIRSGTTLCAFISAIPVEIRVRDNVMHSSEVNFLCVHKKLRGKRLAPVLIKEITRVINLEGIWQAIYTGGVVLPRPVSTCRYYHRALDWLKLYEVGFSPMPAGGKIQIQQRKYKLPDNTATRGLRAMEAKDVDGVDNLLNRYLKRYDLAPVFSREEIEHWFLNTNDKDGEKVVWSYVVEDDNGKITDFFSFFCLESLVIKSPKHSSIRAGYLFYYATEVGLTTPVEKPALKKRLNELMGDALILAKRYKFDVFNALSLMDNALFLEQQKFGPGDGQLHYYLFNYKAKPIASGVDARNQLDEEHLSGVGFVNI</sequence>
<comment type="subunit">
    <text evidence="4">Monomer.</text>
</comment>
<protein>
    <recommendedName>
        <fullName evidence="6 11">Glycylpeptide N-tetradecanoyltransferase</fullName>
        <ecNumber evidence="5 11">2.3.1.97</ecNumber>
    </recommendedName>
</protein>
<feature type="compositionally biased region" description="Basic and acidic residues" evidence="13">
    <location>
        <begin position="1"/>
        <end position="15"/>
    </location>
</feature>
<dbReference type="GO" id="GO:0005737">
    <property type="term" value="C:cytoplasm"/>
    <property type="evidence" value="ECO:0007669"/>
    <property type="project" value="UniProtKB-SubCell"/>
</dbReference>
<dbReference type="EMBL" id="JAULSU010000007">
    <property type="protein sequence ID" value="KAK0611796.1"/>
    <property type="molecule type" value="Genomic_DNA"/>
</dbReference>
<comment type="function">
    <text evidence="1 11">Adds a myristoyl group to the N-terminal glycine residue of certain cellular proteins.</text>
</comment>
<evidence type="ECO:0000313" key="17">
    <source>
        <dbReference type="Proteomes" id="UP001175000"/>
    </source>
</evidence>
<feature type="compositionally biased region" description="Basic and acidic residues" evidence="13">
    <location>
        <begin position="66"/>
        <end position="77"/>
    </location>
</feature>
<dbReference type="InterPro" id="IPR000903">
    <property type="entry name" value="NMT"/>
</dbReference>
<feature type="domain" description="Glycylpeptide N-tetradecanoyltransferase C-terminal" evidence="15">
    <location>
        <begin position="339"/>
        <end position="555"/>
    </location>
</feature>
<dbReference type="Proteomes" id="UP001175000">
    <property type="component" value="Unassembled WGS sequence"/>
</dbReference>
<evidence type="ECO:0000259" key="14">
    <source>
        <dbReference type="Pfam" id="PF01233"/>
    </source>
</evidence>
<name>A0AA39TNS3_9PEZI</name>
<dbReference type="SUPFAM" id="SSF55729">
    <property type="entry name" value="Acyl-CoA N-acyltransferases (Nat)"/>
    <property type="match status" value="2"/>
</dbReference>
<dbReference type="EC" id="2.3.1.97" evidence="5 11"/>
<dbReference type="Pfam" id="PF01233">
    <property type="entry name" value="NMT"/>
    <property type="match status" value="1"/>
</dbReference>
<dbReference type="PROSITE" id="PS00976">
    <property type="entry name" value="NMT_2"/>
    <property type="match status" value="1"/>
</dbReference>
<dbReference type="PROSITE" id="PS00975">
    <property type="entry name" value="NMT_1"/>
    <property type="match status" value="1"/>
</dbReference>
<comment type="catalytic activity">
    <reaction evidence="10 11">
        <text>N-terminal glycyl-[protein] + tetradecanoyl-CoA = N-tetradecanoylglycyl-[protein] + CoA + H(+)</text>
        <dbReference type="Rhea" id="RHEA:15521"/>
        <dbReference type="Rhea" id="RHEA-COMP:12666"/>
        <dbReference type="Rhea" id="RHEA-COMP:12667"/>
        <dbReference type="ChEBI" id="CHEBI:15378"/>
        <dbReference type="ChEBI" id="CHEBI:57287"/>
        <dbReference type="ChEBI" id="CHEBI:57385"/>
        <dbReference type="ChEBI" id="CHEBI:64723"/>
        <dbReference type="ChEBI" id="CHEBI:133050"/>
        <dbReference type="EC" id="2.3.1.97"/>
    </reaction>
</comment>
<evidence type="ECO:0000256" key="2">
    <source>
        <dbReference type="ARBA" id="ARBA00004496"/>
    </source>
</evidence>
<dbReference type="GO" id="GO:0004379">
    <property type="term" value="F:glycylpeptide N-tetradecanoyltransferase activity"/>
    <property type="evidence" value="ECO:0007669"/>
    <property type="project" value="UniProtKB-EC"/>
</dbReference>
<keyword evidence="7" id="KW-0963">Cytoplasm</keyword>
<feature type="region of interest" description="Disordered" evidence="13">
    <location>
        <begin position="1"/>
        <end position="77"/>
    </location>
</feature>
<comment type="similarity">
    <text evidence="3 12">Belongs to the NMT family.</text>
</comment>
<dbReference type="Pfam" id="PF02799">
    <property type="entry name" value="NMT_C"/>
    <property type="match status" value="1"/>
</dbReference>
<keyword evidence="9 11" id="KW-0012">Acyltransferase</keyword>